<organism evidence="1">
    <name type="scientific">marine sediment metagenome</name>
    <dbReference type="NCBI Taxonomy" id="412755"/>
    <lineage>
        <taxon>unclassified sequences</taxon>
        <taxon>metagenomes</taxon>
        <taxon>ecological metagenomes</taxon>
    </lineage>
</organism>
<proteinExistence type="predicted"/>
<comment type="caution">
    <text evidence="1">The sequence shown here is derived from an EMBL/GenBank/DDBJ whole genome shotgun (WGS) entry which is preliminary data.</text>
</comment>
<protein>
    <submittedName>
        <fullName evidence="1">Uncharacterized protein</fullName>
    </submittedName>
</protein>
<dbReference type="EMBL" id="BART01005125">
    <property type="protein sequence ID" value="GAG61336.1"/>
    <property type="molecule type" value="Genomic_DNA"/>
</dbReference>
<reference evidence="1" key="1">
    <citation type="journal article" date="2014" name="Front. Microbiol.">
        <title>High frequency of phylogenetically diverse reductive dehalogenase-homologous genes in deep subseafloor sedimentary metagenomes.</title>
        <authorList>
            <person name="Kawai M."/>
            <person name="Futagami T."/>
            <person name="Toyoda A."/>
            <person name="Takaki Y."/>
            <person name="Nishi S."/>
            <person name="Hori S."/>
            <person name="Arai W."/>
            <person name="Tsubouchi T."/>
            <person name="Morono Y."/>
            <person name="Uchiyama I."/>
            <person name="Ito T."/>
            <person name="Fujiyama A."/>
            <person name="Inagaki F."/>
            <person name="Takami H."/>
        </authorList>
    </citation>
    <scope>NUCLEOTIDE SEQUENCE</scope>
    <source>
        <strain evidence="1">Expedition CK06-06</strain>
    </source>
</reference>
<gene>
    <name evidence="1" type="ORF">S01H4_12191</name>
</gene>
<sequence length="235" mass="27438">ATLVTKVASISKEATLQGLYELRKKFPQFKALDYKKDKDEFILTNKEVNIKKEQSFRVIEYRGFEYSCGIELNIDFKNELFNIIDTAEKAFKINTINIELIDIEYILTSEWEGNHYKVILDTFFKNSPLNLLFKPDNILDNSFLIRGYLDNNTRCFVKIESDINDDEIINKNFKNDTLRASLGIAWARNIPLDVKLPELFLQHYNIVSQYIIDNFIPNILIPLDDVLAKVAINKR</sequence>
<dbReference type="AlphaFoldDB" id="X1AN59"/>
<accession>X1AN59</accession>
<evidence type="ECO:0000313" key="1">
    <source>
        <dbReference type="EMBL" id="GAG61336.1"/>
    </source>
</evidence>
<name>X1AN59_9ZZZZ</name>
<feature type="non-terminal residue" evidence="1">
    <location>
        <position position="1"/>
    </location>
</feature>